<name>A0ABR2F1V6_9ROSI</name>
<evidence type="ECO:0000313" key="2">
    <source>
        <dbReference type="Proteomes" id="UP001472677"/>
    </source>
</evidence>
<comment type="caution">
    <text evidence="1">The sequence shown here is derived from an EMBL/GenBank/DDBJ whole genome shotgun (WGS) entry which is preliminary data.</text>
</comment>
<dbReference type="EMBL" id="JBBPBM010000009">
    <property type="protein sequence ID" value="KAK8568936.1"/>
    <property type="molecule type" value="Genomic_DNA"/>
</dbReference>
<dbReference type="Proteomes" id="UP001472677">
    <property type="component" value="Unassembled WGS sequence"/>
</dbReference>
<reference evidence="1 2" key="1">
    <citation type="journal article" date="2024" name="G3 (Bethesda)">
        <title>Genome assembly of Hibiscus sabdariffa L. provides insights into metabolisms of medicinal natural products.</title>
        <authorList>
            <person name="Kim T."/>
        </authorList>
    </citation>
    <scope>NUCLEOTIDE SEQUENCE [LARGE SCALE GENOMIC DNA]</scope>
    <source>
        <strain evidence="1">TK-2024</strain>
        <tissue evidence="1">Old leaves</tissue>
    </source>
</reference>
<accession>A0ABR2F1V6</accession>
<keyword evidence="2" id="KW-1185">Reference proteome</keyword>
<sequence>MAMVSSTPRDLSPIAKTAYMWCPPPLRWVCLNTDGSIYSSTYYASLRNLGQRCTLEFFCTHPKHSFVMSTCMGSKNHVADHLTKLISFS</sequence>
<gene>
    <name evidence="1" type="ORF">V6N12_007470</name>
</gene>
<protein>
    <submittedName>
        <fullName evidence="1">Uncharacterized protein</fullName>
    </submittedName>
</protein>
<proteinExistence type="predicted"/>
<evidence type="ECO:0000313" key="1">
    <source>
        <dbReference type="EMBL" id="KAK8568936.1"/>
    </source>
</evidence>
<organism evidence="1 2">
    <name type="scientific">Hibiscus sabdariffa</name>
    <name type="common">roselle</name>
    <dbReference type="NCBI Taxonomy" id="183260"/>
    <lineage>
        <taxon>Eukaryota</taxon>
        <taxon>Viridiplantae</taxon>
        <taxon>Streptophyta</taxon>
        <taxon>Embryophyta</taxon>
        <taxon>Tracheophyta</taxon>
        <taxon>Spermatophyta</taxon>
        <taxon>Magnoliopsida</taxon>
        <taxon>eudicotyledons</taxon>
        <taxon>Gunneridae</taxon>
        <taxon>Pentapetalae</taxon>
        <taxon>rosids</taxon>
        <taxon>malvids</taxon>
        <taxon>Malvales</taxon>
        <taxon>Malvaceae</taxon>
        <taxon>Malvoideae</taxon>
        <taxon>Hibiscus</taxon>
    </lineage>
</organism>